<dbReference type="RefSeq" id="WP_004461164.1">
    <property type="nucleotide sequence ID" value="NZ_JAENQO010000016.1"/>
</dbReference>
<accession>A0AAW4J959</accession>
<dbReference type="InterPro" id="IPR041073">
    <property type="entry name" value="MobL"/>
</dbReference>
<comment type="caution">
    <text evidence="1">The sequence shown here is derived from an EMBL/GenBank/DDBJ whole genome shotgun (WGS) entry which is preliminary data.</text>
</comment>
<dbReference type="AlphaFoldDB" id="A0AAW4J959"/>
<proteinExistence type="predicted"/>
<dbReference type="EMBL" id="JAENQP010000016">
    <property type="protein sequence ID" value="MBO3360226.1"/>
    <property type="molecule type" value="Genomic_DNA"/>
</dbReference>
<name>A0AAW4J959_CLOPF</name>
<reference evidence="1" key="1">
    <citation type="submission" date="2020-12" db="EMBL/GenBank/DDBJ databases">
        <title>Comparative genomics of Clostridium perfringens reveals patterns of host-associated phylogenetic clades and virulence factors.</title>
        <authorList>
            <person name="Smith A.H."/>
            <person name="Geier R."/>
        </authorList>
    </citation>
    <scope>NUCLEOTIDE SEQUENCE</scope>
    <source>
        <strain evidence="1">CHD30677R</strain>
    </source>
</reference>
<evidence type="ECO:0000313" key="2">
    <source>
        <dbReference type="Proteomes" id="UP000668068"/>
    </source>
</evidence>
<protein>
    <recommendedName>
        <fullName evidence="3">Relaxase</fullName>
    </recommendedName>
</protein>
<gene>
    <name evidence="1" type="ORF">JJB47_15860</name>
</gene>
<dbReference type="Pfam" id="PF18555">
    <property type="entry name" value="MobL"/>
    <property type="match status" value="1"/>
</dbReference>
<dbReference type="NCBIfam" id="NF041498">
    <property type="entry name" value="MobP2"/>
    <property type="match status" value="1"/>
</dbReference>
<dbReference type="Proteomes" id="UP000668068">
    <property type="component" value="Unassembled WGS sequence"/>
</dbReference>
<organism evidence="1 2">
    <name type="scientific">Clostridium perfringens</name>
    <dbReference type="NCBI Taxonomy" id="1502"/>
    <lineage>
        <taxon>Bacteria</taxon>
        <taxon>Bacillati</taxon>
        <taxon>Bacillota</taxon>
        <taxon>Clostridia</taxon>
        <taxon>Eubacteriales</taxon>
        <taxon>Clostridiaceae</taxon>
        <taxon>Clostridium</taxon>
    </lineage>
</organism>
<dbReference type="InterPro" id="IPR048101">
    <property type="entry name" value="MobP2"/>
</dbReference>
<evidence type="ECO:0000313" key="1">
    <source>
        <dbReference type="EMBL" id="MBO3360226.1"/>
    </source>
</evidence>
<sequence>MVGVINKVKFIRNGSSKFKNFIDYIDRSEATRKKNFDKYSAYNNYMGNPEKIGSLFTKDKHSLTEKEVKKLKKDFDKAQSNGSNMWQEVFSFDNEFLEANGLYDSENGALDEEKIQEATRRAMEELSKREGFKDLTWSASLHYNTDNIHVHIASVEINPSRERGKFKPKTLYNMKSSFVNSLLDKQKDLDKINLLIRDNLIQGKKEMSFKEDIEMRKMVKEIVQKLPSDKRKWHYNYNSMQEVRPLIDNLTKYYIETYKKDEFKELVDRLEKEDKFYNEVYGKRKVETTTYKDNKIQDLYTRMGNTILKEIKEYVKEEDLKSQKKFENLQEKWERNRNIIITKQGISMMKKSLNDDINGMKNQREYEKLQNSIEYDM</sequence>
<evidence type="ECO:0008006" key="3">
    <source>
        <dbReference type="Google" id="ProtNLM"/>
    </source>
</evidence>